<feature type="compositionally biased region" description="Polar residues" evidence="1">
    <location>
        <begin position="415"/>
        <end position="427"/>
    </location>
</feature>
<dbReference type="SUPFAM" id="SSF48371">
    <property type="entry name" value="ARM repeat"/>
    <property type="match status" value="1"/>
</dbReference>
<dbReference type="RefSeq" id="XP_015523115.1">
    <property type="nucleotide sequence ID" value="XM_015667629.2"/>
</dbReference>
<gene>
    <name evidence="3" type="primary">LOC107226726</name>
</gene>
<dbReference type="GO" id="GO:0008494">
    <property type="term" value="F:translation activator activity"/>
    <property type="evidence" value="ECO:0007669"/>
    <property type="project" value="TreeGrafter"/>
</dbReference>
<dbReference type="GeneID" id="107226726"/>
<organism evidence="3">
    <name type="scientific">Neodiprion lecontei</name>
    <name type="common">Redheaded pine sawfly</name>
    <dbReference type="NCBI Taxonomy" id="441921"/>
    <lineage>
        <taxon>Eukaryota</taxon>
        <taxon>Metazoa</taxon>
        <taxon>Ecdysozoa</taxon>
        <taxon>Arthropoda</taxon>
        <taxon>Hexapoda</taxon>
        <taxon>Insecta</taxon>
        <taxon>Pterygota</taxon>
        <taxon>Neoptera</taxon>
        <taxon>Endopterygota</taxon>
        <taxon>Hymenoptera</taxon>
        <taxon>Tenthredinoidea</taxon>
        <taxon>Diprionidae</taxon>
        <taxon>Diprioninae</taxon>
        <taxon>Neodiprion</taxon>
    </lineage>
</organism>
<keyword evidence="2" id="KW-1185">Reference proteome</keyword>
<feature type="region of interest" description="Disordered" evidence="1">
    <location>
        <begin position="346"/>
        <end position="427"/>
    </location>
</feature>
<dbReference type="PANTHER" id="PTHR23254">
    <property type="entry name" value="EIF4G DOMAIN PROTEIN"/>
    <property type="match status" value="1"/>
</dbReference>
<dbReference type="InterPro" id="IPR051367">
    <property type="entry name" value="mRNA_TranslReg/HistoneTransl"/>
</dbReference>
<accession>A0A6J0C9M9</accession>
<dbReference type="Proteomes" id="UP000829291">
    <property type="component" value="Chromosome 4"/>
</dbReference>
<feature type="compositionally biased region" description="Polar residues" evidence="1">
    <location>
        <begin position="383"/>
        <end position="395"/>
    </location>
</feature>
<sequence>MNMTSVSRGRGWATAKNREAVLRRPGPIVSQKNPDHLKLIGQIDSLSIYNATPMSKIDEIDELIRDAARQKGLRSVFDTLHTQALEDRQFGIKLAMLFSYNQISDQQDENGTKLRSILLSTLQKDYERKDETKEQCMMHYLNAMSLLGEVYYQVRLATGEPLPLIGVPLLEYMKALLQSASEEDIELVATQLSLNGKKIRTSNQAELERFLIHVRTVLVNRNLSSQSRGMLLLAVDLANQLYEPLSGDLQAFYLAQLGDEAMMQLQRYQNVKNIVKPKDQMNDTARNTKYDSNRKERLSNASSGVGTLAKSMNVEESANFEISPKSYEQNSSGMINSQFVIISPQSQPSLPRAIRGLGIRENRKENTGDRKVKGKKDKLTDEQVWSSKQHNSNKSWGHDDRFDRDYEQDRHGARSASNNTDNSQFSN</sequence>
<feature type="compositionally biased region" description="Basic and acidic residues" evidence="1">
    <location>
        <begin position="358"/>
        <end position="381"/>
    </location>
</feature>
<dbReference type="PANTHER" id="PTHR23254:SF18">
    <property type="entry name" value="RE28271P"/>
    <property type="match status" value="1"/>
</dbReference>
<feature type="compositionally biased region" description="Basic and acidic residues" evidence="1">
    <location>
        <begin position="396"/>
        <end position="412"/>
    </location>
</feature>
<dbReference type="InParanoid" id="A0A6J0C9M9"/>
<reference evidence="3" key="1">
    <citation type="submission" date="2025-08" db="UniProtKB">
        <authorList>
            <consortium name="RefSeq"/>
        </authorList>
    </citation>
    <scope>IDENTIFICATION</scope>
    <source>
        <tissue evidence="3">Thorax and Abdomen</tissue>
    </source>
</reference>
<evidence type="ECO:0000256" key="1">
    <source>
        <dbReference type="SAM" id="MobiDB-lite"/>
    </source>
</evidence>
<dbReference type="KEGG" id="nlo:107226726"/>
<dbReference type="InterPro" id="IPR016024">
    <property type="entry name" value="ARM-type_fold"/>
</dbReference>
<dbReference type="GO" id="GO:0006446">
    <property type="term" value="P:regulation of translational initiation"/>
    <property type="evidence" value="ECO:0007669"/>
    <property type="project" value="TreeGrafter"/>
</dbReference>
<evidence type="ECO:0000313" key="2">
    <source>
        <dbReference type="Proteomes" id="UP000829291"/>
    </source>
</evidence>
<dbReference type="OrthoDB" id="6484979at2759"/>
<name>A0A6J0C9M9_NEOLC</name>
<feature type="compositionally biased region" description="Basic and acidic residues" evidence="1">
    <location>
        <begin position="280"/>
        <end position="298"/>
    </location>
</feature>
<feature type="region of interest" description="Disordered" evidence="1">
    <location>
        <begin position="280"/>
        <end position="309"/>
    </location>
</feature>
<evidence type="ECO:0000313" key="3">
    <source>
        <dbReference type="RefSeq" id="XP_015523115.1"/>
    </source>
</evidence>
<dbReference type="Gene3D" id="1.25.40.180">
    <property type="match status" value="1"/>
</dbReference>
<dbReference type="AlphaFoldDB" id="A0A6J0C9M9"/>
<dbReference type="GO" id="GO:0005829">
    <property type="term" value="C:cytosol"/>
    <property type="evidence" value="ECO:0007669"/>
    <property type="project" value="TreeGrafter"/>
</dbReference>
<proteinExistence type="predicted"/>
<protein>
    <submittedName>
        <fullName evidence="3">Uncharacterized protein LOC107226726</fullName>
    </submittedName>
</protein>